<organism evidence="1 2">
    <name type="scientific">Ectopseudomonas mendocina</name>
    <name type="common">Pseudomonas mendocina</name>
    <dbReference type="NCBI Taxonomy" id="300"/>
    <lineage>
        <taxon>Bacteria</taxon>
        <taxon>Pseudomonadati</taxon>
        <taxon>Pseudomonadota</taxon>
        <taxon>Gammaproteobacteria</taxon>
        <taxon>Pseudomonadales</taxon>
        <taxon>Pseudomonadaceae</taxon>
        <taxon>Ectopseudomonas</taxon>
    </lineage>
</organism>
<dbReference type="GeneID" id="57608393"/>
<evidence type="ECO:0000313" key="1">
    <source>
        <dbReference type="EMBL" id="SUD42005.1"/>
    </source>
</evidence>
<reference evidence="1 2" key="1">
    <citation type="submission" date="2018-06" db="EMBL/GenBank/DDBJ databases">
        <authorList>
            <consortium name="Pathogen Informatics"/>
            <person name="Doyle S."/>
        </authorList>
    </citation>
    <scope>NUCLEOTIDE SEQUENCE [LARGE SCALE GENOMIC DNA]</scope>
    <source>
        <strain evidence="1 2">NCTC10899</strain>
    </source>
</reference>
<proteinExistence type="predicted"/>
<dbReference type="OrthoDB" id="7030940at2"/>
<evidence type="ECO:0000313" key="2">
    <source>
        <dbReference type="Proteomes" id="UP000254260"/>
    </source>
</evidence>
<dbReference type="EMBL" id="UGUU01000001">
    <property type="protein sequence ID" value="SUD42005.1"/>
    <property type="molecule type" value="Genomic_DNA"/>
</dbReference>
<dbReference type="AlphaFoldDB" id="A0A379J0N9"/>
<sequence>MKSTSIVFATIGCLTLLTFLLVYTSSVNIFLIWDAKAYRYLATCAGLMIAAIAGTVLLAAGKTATSGLAIAVLLLTALITQFLFGFDLYTCLAVGLLYVAALIECTVLPSDAVEESQQQ</sequence>
<protein>
    <submittedName>
        <fullName evidence="1">Uncharacterized protein</fullName>
    </submittedName>
</protein>
<gene>
    <name evidence="1" type="ORF">NCTC10899_04891</name>
</gene>
<name>A0A379J0N9_ECTME</name>
<accession>A0A379J0N9</accession>
<dbReference type="RefSeq" id="WP_013713669.1">
    <property type="nucleotide sequence ID" value="NZ_CAXYQS010000001.1"/>
</dbReference>
<dbReference type="Proteomes" id="UP000254260">
    <property type="component" value="Unassembled WGS sequence"/>
</dbReference>